<dbReference type="InterPro" id="IPR046357">
    <property type="entry name" value="PPIase_dom_sf"/>
</dbReference>
<comment type="similarity">
    <text evidence="3 10">Belongs to the FKBP-type PPIase family.</text>
</comment>
<dbReference type="OrthoDB" id="9808891at2"/>
<feature type="region of interest" description="Disordered" evidence="11">
    <location>
        <begin position="151"/>
        <end position="170"/>
    </location>
</feature>
<evidence type="ECO:0000256" key="7">
    <source>
        <dbReference type="ARBA" id="ARBA00023235"/>
    </source>
</evidence>
<sequence length="170" mass="18843">MKIEKDKVVSLTYELRIKDESGEQTLIETATKEQPMVFLFGASGLPEQFEDNLDGLSAGDAFSFSLDAEDGYGDFDPNAMVDLPKSVFEIEGAIPDNMLEEGNFIPMADNEGNQLQGRVIKVEEETVTMDFNHPLAGKELFFEGKVEEVREATSEEIDHGHVHGEGGHHH</sequence>
<name>A0A5C8KBX4_9BACT</name>
<dbReference type="AlphaFoldDB" id="A0A5C8KBX4"/>
<dbReference type="InterPro" id="IPR001179">
    <property type="entry name" value="PPIase_FKBP_dom"/>
</dbReference>
<keyword evidence="4" id="KW-0963">Cytoplasm</keyword>
<dbReference type="PANTHER" id="PTHR47861:SF3">
    <property type="entry name" value="FKBP-TYPE PEPTIDYL-PROLYL CIS-TRANS ISOMERASE SLYD"/>
    <property type="match status" value="1"/>
</dbReference>
<reference evidence="13 14" key="1">
    <citation type="submission" date="2019-08" db="EMBL/GenBank/DDBJ databases">
        <authorList>
            <person name="Shi S."/>
        </authorList>
    </citation>
    <scope>NUCLEOTIDE SEQUENCE [LARGE SCALE GENOMIC DNA]</scope>
    <source>
        <strain evidence="13 14">GY10130</strain>
    </source>
</reference>
<comment type="subcellular location">
    <subcellularLocation>
        <location evidence="2">Cytoplasm</location>
    </subcellularLocation>
</comment>
<evidence type="ECO:0000313" key="13">
    <source>
        <dbReference type="EMBL" id="TXK51938.1"/>
    </source>
</evidence>
<dbReference type="GO" id="GO:0005737">
    <property type="term" value="C:cytoplasm"/>
    <property type="evidence" value="ECO:0007669"/>
    <property type="project" value="UniProtKB-SubCell"/>
</dbReference>
<evidence type="ECO:0000256" key="2">
    <source>
        <dbReference type="ARBA" id="ARBA00004496"/>
    </source>
</evidence>
<evidence type="ECO:0000256" key="11">
    <source>
        <dbReference type="SAM" id="MobiDB-lite"/>
    </source>
</evidence>
<dbReference type="PROSITE" id="PS50059">
    <property type="entry name" value="FKBP_PPIASE"/>
    <property type="match status" value="1"/>
</dbReference>
<dbReference type="EC" id="5.2.1.8" evidence="10"/>
<dbReference type="SUPFAM" id="SSF54534">
    <property type="entry name" value="FKBP-like"/>
    <property type="match status" value="1"/>
</dbReference>
<evidence type="ECO:0000256" key="5">
    <source>
        <dbReference type="ARBA" id="ARBA00023110"/>
    </source>
</evidence>
<protein>
    <recommendedName>
        <fullName evidence="10">Peptidyl-prolyl cis-trans isomerase</fullName>
        <ecNumber evidence="10">5.2.1.8</ecNumber>
    </recommendedName>
</protein>
<feature type="domain" description="PPIase FKBP-type" evidence="12">
    <location>
        <begin position="6"/>
        <end position="97"/>
    </location>
</feature>
<dbReference type="Gene3D" id="3.10.50.40">
    <property type="match status" value="1"/>
</dbReference>
<gene>
    <name evidence="13" type="ORF">FVR03_03110</name>
</gene>
<evidence type="ECO:0000256" key="1">
    <source>
        <dbReference type="ARBA" id="ARBA00000971"/>
    </source>
</evidence>
<dbReference type="EMBL" id="VRTY01000007">
    <property type="protein sequence ID" value="TXK51938.1"/>
    <property type="molecule type" value="Genomic_DNA"/>
</dbReference>
<accession>A0A5C8KBX4</accession>
<dbReference type="PANTHER" id="PTHR47861">
    <property type="entry name" value="FKBP-TYPE PEPTIDYL-PROLYL CIS-TRANS ISOMERASE SLYD"/>
    <property type="match status" value="1"/>
</dbReference>
<comment type="function">
    <text evidence="8">Also involved in hydrogenase metallocenter assembly, probably by participating in the nickel insertion step. This function in hydrogenase biosynthesis requires chaperone activity and the presence of the metal-binding domain, but not PPIase activity.</text>
</comment>
<evidence type="ECO:0000313" key="14">
    <source>
        <dbReference type="Proteomes" id="UP000321926"/>
    </source>
</evidence>
<dbReference type="Pfam" id="PF00254">
    <property type="entry name" value="FKBP_C"/>
    <property type="match status" value="1"/>
</dbReference>
<evidence type="ECO:0000256" key="6">
    <source>
        <dbReference type="ARBA" id="ARBA00023186"/>
    </source>
</evidence>
<dbReference type="GO" id="GO:0042026">
    <property type="term" value="P:protein refolding"/>
    <property type="evidence" value="ECO:0007669"/>
    <property type="project" value="UniProtKB-ARBA"/>
</dbReference>
<keyword evidence="6" id="KW-0143">Chaperone</keyword>
<comment type="catalytic activity">
    <reaction evidence="1 9 10">
        <text>[protein]-peptidylproline (omega=180) = [protein]-peptidylproline (omega=0)</text>
        <dbReference type="Rhea" id="RHEA:16237"/>
        <dbReference type="Rhea" id="RHEA-COMP:10747"/>
        <dbReference type="Rhea" id="RHEA-COMP:10748"/>
        <dbReference type="ChEBI" id="CHEBI:83833"/>
        <dbReference type="ChEBI" id="CHEBI:83834"/>
        <dbReference type="EC" id="5.2.1.8"/>
    </reaction>
</comment>
<evidence type="ECO:0000256" key="3">
    <source>
        <dbReference type="ARBA" id="ARBA00006577"/>
    </source>
</evidence>
<evidence type="ECO:0000259" key="12">
    <source>
        <dbReference type="PROSITE" id="PS50059"/>
    </source>
</evidence>
<keyword evidence="7 9" id="KW-0413">Isomerase</keyword>
<proteinExistence type="inferred from homology"/>
<evidence type="ECO:0000256" key="8">
    <source>
        <dbReference type="ARBA" id="ARBA00037071"/>
    </source>
</evidence>
<comment type="caution">
    <text evidence="13">The sequence shown here is derived from an EMBL/GenBank/DDBJ whole genome shotgun (WGS) entry which is preliminary data.</text>
</comment>
<dbReference type="GO" id="GO:0003755">
    <property type="term" value="F:peptidyl-prolyl cis-trans isomerase activity"/>
    <property type="evidence" value="ECO:0007669"/>
    <property type="project" value="UniProtKB-UniRule"/>
</dbReference>
<keyword evidence="14" id="KW-1185">Reference proteome</keyword>
<evidence type="ECO:0000256" key="10">
    <source>
        <dbReference type="RuleBase" id="RU003915"/>
    </source>
</evidence>
<dbReference type="RefSeq" id="WP_147920306.1">
    <property type="nucleotide sequence ID" value="NZ_VRTY01000007.1"/>
</dbReference>
<organism evidence="13 14">
    <name type="scientific">Pontibacter qinzhouensis</name>
    <dbReference type="NCBI Taxonomy" id="2603253"/>
    <lineage>
        <taxon>Bacteria</taxon>
        <taxon>Pseudomonadati</taxon>
        <taxon>Bacteroidota</taxon>
        <taxon>Cytophagia</taxon>
        <taxon>Cytophagales</taxon>
        <taxon>Hymenobacteraceae</taxon>
        <taxon>Pontibacter</taxon>
    </lineage>
</organism>
<evidence type="ECO:0000256" key="4">
    <source>
        <dbReference type="ARBA" id="ARBA00022490"/>
    </source>
</evidence>
<keyword evidence="5 9" id="KW-0697">Rotamase</keyword>
<evidence type="ECO:0000256" key="9">
    <source>
        <dbReference type="PROSITE-ProRule" id="PRU00277"/>
    </source>
</evidence>
<dbReference type="Proteomes" id="UP000321926">
    <property type="component" value="Unassembled WGS sequence"/>
</dbReference>